<organism evidence="3 4">
    <name type="scientific">[Clostridium] aminophilum</name>
    <dbReference type="NCBI Taxonomy" id="1526"/>
    <lineage>
        <taxon>Bacteria</taxon>
        <taxon>Bacillati</taxon>
        <taxon>Bacillota</taxon>
        <taxon>Clostridia</taxon>
        <taxon>Lachnospirales</taxon>
        <taxon>Lachnospiraceae</taxon>
    </lineage>
</organism>
<dbReference type="eggNOG" id="ENOG50341BV">
    <property type="taxonomic scope" value="Bacteria"/>
</dbReference>
<dbReference type="InterPro" id="IPR009936">
    <property type="entry name" value="DUF1468"/>
</dbReference>
<evidence type="ECO:0000259" key="2">
    <source>
        <dbReference type="Pfam" id="PF07331"/>
    </source>
</evidence>
<name>A0A1I0A4U6_9FIRM</name>
<feature type="transmembrane region" description="Helical" evidence="1">
    <location>
        <begin position="158"/>
        <end position="181"/>
    </location>
</feature>
<proteinExistence type="predicted"/>
<dbReference type="OrthoDB" id="2051815at2"/>
<keyword evidence="1" id="KW-1133">Transmembrane helix</keyword>
<feature type="transmembrane region" description="Helical" evidence="1">
    <location>
        <begin position="105"/>
        <end position="127"/>
    </location>
</feature>
<evidence type="ECO:0000256" key="1">
    <source>
        <dbReference type="SAM" id="Phobius"/>
    </source>
</evidence>
<dbReference type="Pfam" id="PF07331">
    <property type="entry name" value="TctB"/>
    <property type="match status" value="1"/>
</dbReference>
<feature type="domain" description="DUF1468" evidence="2">
    <location>
        <begin position="34"/>
        <end position="182"/>
    </location>
</feature>
<gene>
    <name evidence="3" type="ORF">SAMN04487771_100193</name>
</gene>
<reference evidence="4" key="1">
    <citation type="submission" date="2016-10" db="EMBL/GenBank/DDBJ databases">
        <authorList>
            <person name="Varghese N."/>
            <person name="Submissions S."/>
        </authorList>
    </citation>
    <scope>NUCLEOTIDE SEQUENCE [LARGE SCALE GENOMIC DNA]</scope>
    <source>
        <strain evidence="4">KH1P1</strain>
    </source>
</reference>
<protein>
    <submittedName>
        <fullName evidence="3">Tripartite tricarboxylate transporter TctB family protein</fullName>
    </submittedName>
</protein>
<keyword evidence="4" id="KW-1185">Reference proteome</keyword>
<keyword evidence="1" id="KW-0472">Membrane</keyword>
<evidence type="ECO:0000313" key="4">
    <source>
        <dbReference type="Proteomes" id="UP000199820"/>
    </source>
</evidence>
<feature type="transmembrane region" description="Helical" evidence="1">
    <location>
        <begin position="133"/>
        <end position="151"/>
    </location>
</feature>
<feature type="transmembrane region" description="Helical" evidence="1">
    <location>
        <begin position="33"/>
        <end position="53"/>
    </location>
</feature>
<accession>A0A1I0A4U6</accession>
<dbReference type="RefSeq" id="WP_074647739.1">
    <property type="nucleotide sequence ID" value="NZ_FOIL01000001.1"/>
</dbReference>
<dbReference type="Proteomes" id="UP000199820">
    <property type="component" value="Unassembled WGS sequence"/>
</dbReference>
<dbReference type="AlphaFoldDB" id="A0A1I0A4U6"/>
<dbReference type="STRING" id="1526.SAMN02910262_00107"/>
<feature type="transmembrane region" description="Helical" evidence="1">
    <location>
        <begin position="65"/>
        <end position="84"/>
    </location>
</feature>
<sequence length="182" mass="20071">MKEENITLEPAEEVSTDEMILVKEHPLEAGEKVFAIVLLITGLTAFAMALELWGRMKEPKIASAAAVPVFVSGLWSLMALLTVIENVKQSTPLSAKKNPAEKIRAAIGYALPANVLVVIGMILVYCGLLVQGISFYIATPLFLYGAMCYLTRKDYVKNILWTAIVMAFIILVFRMLFSVVFP</sequence>
<keyword evidence="1" id="KW-0812">Transmembrane</keyword>
<dbReference type="EMBL" id="FOIL01000001">
    <property type="protein sequence ID" value="SES89188.1"/>
    <property type="molecule type" value="Genomic_DNA"/>
</dbReference>
<evidence type="ECO:0000313" key="3">
    <source>
        <dbReference type="EMBL" id="SES89188.1"/>
    </source>
</evidence>